<dbReference type="RefSeq" id="WP_264503657.1">
    <property type="nucleotide sequence ID" value="NZ_JAPDDS010000021.1"/>
</dbReference>
<organism evidence="2 3">
    <name type="scientific">Luteolibacter flavescens</name>
    <dbReference type="NCBI Taxonomy" id="1859460"/>
    <lineage>
        <taxon>Bacteria</taxon>
        <taxon>Pseudomonadati</taxon>
        <taxon>Verrucomicrobiota</taxon>
        <taxon>Verrucomicrobiia</taxon>
        <taxon>Verrucomicrobiales</taxon>
        <taxon>Verrucomicrobiaceae</taxon>
        <taxon>Luteolibacter</taxon>
    </lineage>
</organism>
<comment type="caution">
    <text evidence="2">The sequence shown here is derived from an EMBL/GenBank/DDBJ whole genome shotgun (WGS) entry which is preliminary data.</text>
</comment>
<keyword evidence="1" id="KW-1133">Transmembrane helix</keyword>
<gene>
    <name evidence="2" type="ORF">OKA04_23385</name>
</gene>
<keyword evidence="1" id="KW-0812">Transmembrane</keyword>
<evidence type="ECO:0000256" key="1">
    <source>
        <dbReference type="SAM" id="Phobius"/>
    </source>
</evidence>
<dbReference type="EMBL" id="JAPDDS010000021">
    <property type="protein sequence ID" value="MCW1887700.1"/>
    <property type="molecule type" value="Genomic_DNA"/>
</dbReference>
<accession>A0ABT3FVW0</accession>
<proteinExistence type="predicted"/>
<protein>
    <submittedName>
        <fullName evidence="2">Uncharacterized protein</fullName>
    </submittedName>
</protein>
<dbReference type="Proteomes" id="UP001207930">
    <property type="component" value="Unassembled WGS sequence"/>
</dbReference>
<sequence>MKARILSILAAIAAFLTVLGGLDLSGMIHLFPNEVATGLTTALPALAVLTHLIRALGDAFDDGQINGSFKAIAFFLVLSVMCFGMVACQHLAGTTISFDENGNAVVIPPPTKPIVIPAVDGGK</sequence>
<evidence type="ECO:0000313" key="2">
    <source>
        <dbReference type="EMBL" id="MCW1887700.1"/>
    </source>
</evidence>
<keyword evidence="1" id="KW-0472">Membrane</keyword>
<evidence type="ECO:0000313" key="3">
    <source>
        <dbReference type="Proteomes" id="UP001207930"/>
    </source>
</evidence>
<keyword evidence="3" id="KW-1185">Reference proteome</keyword>
<feature type="transmembrane region" description="Helical" evidence="1">
    <location>
        <begin position="69"/>
        <end position="92"/>
    </location>
</feature>
<name>A0ABT3FVW0_9BACT</name>
<reference evidence="2 3" key="1">
    <citation type="submission" date="2022-10" db="EMBL/GenBank/DDBJ databases">
        <title>Luteolibacter flavescens strain MCCC 1K03193, whole genome shotgun sequencing project.</title>
        <authorList>
            <person name="Zhao G."/>
            <person name="Shen L."/>
        </authorList>
    </citation>
    <scope>NUCLEOTIDE SEQUENCE [LARGE SCALE GENOMIC DNA]</scope>
    <source>
        <strain evidence="2 3">MCCC 1K03193</strain>
    </source>
</reference>